<keyword evidence="9" id="KW-0067">ATP-binding</keyword>
<dbReference type="RefSeq" id="XP_032148458.1">
    <property type="nucleotide sequence ID" value="XM_032292567.1"/>
</dbReference>
<dbReference type="InterPro" id="IPR008147">
    <property type="entry name" value="Gln_synt_N"/>
</dbReference>
<dbReference type="SUPFAM" id="SSF54368">
    <property type="entry name" value="Glutamine synthetase, N-terminal domain"/>
    <property type="match status" value="1"/>
</dbReference>
<dbReference type="InterPro" id="IPR050292">
    <property type="entry name" value="Glutamine_Synthetase"/>
</dbReference>
<keyword evidence="7" id="KW-0436">Ligase</keyword>
<dbReference type="EC" id="6.3.1.2" evidence="4"/>
<evidence type="ECO:0000259" key="12">
    <source>
        <dbReference type="PROSITE" id="PS51986"/>
    </source>
</evidence>
<gene>
    <name evidence="14" type="primary">LOC116560957</name>
</gene>
<dbReference type="FunFam" id="3.10.20.70:FF:000004">
    <property type="entry name" value="Glutamine synthetase"/>
    <property type="match status" value="1"/>
</dbReference>
<protein>
    <recommendedName>
        <fullName evidence="5">Glutamine synthetase</fullName>
        <ecNumber evidence="4">6.3.1.2</ecNumber>
    </recommendedName>
    <alternativeName>
        <fullName evidence="10">Glutamate--ammonia ligase</fullName>
    </alternativeName>
</protein>
<evidence type="ECO:0000313" key="14">
    <source>
        <dbReference type="RefSeq" id="XP_032148458.1"/>
    </source>
</evidence>
<evidence type="ECO:0000256" key="1">
    <source>
        <dbReference type="ARBA" id="ARBA00001946"/>
    </source>
</evidence>
<dbReference type="PROSITE" id="PS51986">
    <property type="entry name" value="GS_BETA_GRASP"/>
    <property type="match status" value="1"/>
</dbReference>
<dbReference type="GO" id="GO:0005524">
    <property type="term" value="F:ATP binding"/>
    <property type="evidence" value="ECO:0007669"/>
    <property type="project" value="UniProtKB-KW"/>
</dbReference>
<accession>A0A6J3J1H2</accession>
<evidence type="ECO:0000256" key="6">
    <source>
        <dbReference type="ARBA" id="ARBA00022490"/>
    </source>
</evidence>
<dbReference type="AlphaFoldDB" id="A0A6J3J1H2"/>
<keyword evidence="13" id="KW-1185">Reference proteome</keyword>
<evidence type="ECO:0000256" key="7">
    <source>
        <dbReference type="ARBA" id="ARBA00022598"/>
    </source>
</evidence>
<evidence type="ECO:0000256" key="3">
    <source>
        <dbReference type="ARBA" id="ARBA00009897"/>
    </source>
</evidence>
<comment type="subcellular location">
    <subcellularLocation>
        <location evidence="2">Cytoplasm</location>
    </subcellularLocation>
</comment>
<dbReference type="InterPro" id="IPR036651">
    <property type="entry name" value="Gln_synt_N_sf"/>
</dbReference>
<evidence type="ECO:0000256" key="11">
    <source>
        <dbReference type="PROSITE-ProRule" id="PRU01330"/>
    </source>
</evidence>
<dbReference type="InterPro" id="IPR027302">
    <property type="entry name" value="Gln_synth_N_conserv_site"/>
</dbReference>
<evidence type="ECO:0000256" key="8">
    <source>
        <dbReference type="ARBA" id="ARBA00022741"/>
    </source>
</evidence>
<dbReference type="PANTHER" id="PTHR20852:SF45">
    <property type="entry name" value="GLUTAMINE SYNTHETASE"/>
    <property type="match status" value="1"/>
</dbReference>
<feature type="domain" description="GS beta-grasp" evidence="12">
    <location>
        <begin position="7"/>
        <end position="88"/>
    </location>
</feature>
<sequence length="88" mass="9894">MSLPQGEKVQAMCIRISVGGEGLCCKIRTMDSEPKCVKELPEWNFDGSSTLQSESSNSDVYLMPAAVFQDPFHKDHNKLVFCEVFKYS</sequence>
<dbReference type="GO" id="GO:0004356">
    <property type="term" value="F:glutamine synthetase activity"/>
    <property type="evidence" value="ECO:0007669"/>
    <property type="project" value="UniProtKB-EC"/>
</dbReference>
<dbReference type="PROSITE" id="PS00180">
    <property type="entry name" value="GLNA_1"/>
    <property type="match status" value="1"/>
</dbReference>
<proteinExistence type="inferred from homology"/>
<dbReference type="Pfam" id="PF03951">
    <property type="entry name" value="Gln-synt_N"/>
    <property type="match status" value="1"/>
</dbReference>
<dbReference type="PANTHER" id="PTHR20852">
    <property type="entry name" value="GLUTAMINE SYNTHETASE"/>
    <property type="match status" value="1"/>
</dbReference>
<dbReference type="GO" id="GO:0005737">
    <property type="term" value="C:cytoplasm"/>
    <property type="evidence" value="ECO:0007669"/>
    <property type="project" value="UniProtKB-SubCell"/>
</dbReference>
<name>A0A6J3J1H2_SAPAP</name>
<reference evidence="14" key="1">
    <citation type="submission" date="2025-08" db="UniProtKB">
        <authorList>
            <consortium name="RefSeq"/>
        </authorList>
    </citation>
    <scope>IDENTIFICATION</scope>
    <source>
        <tissue evidence="14">Blood</tissue>
    </source>
</reference>
<evidence type="ECO:0000256" key="5">
    <source>
        <dbReference type="ARBA" id="ARBA00021364"/>
    </source>
</evidence>
<evidence type="ECO:0000256" key="9">
    <source>
        <dbReference type="ARBA" id="ARBA00022840"/>
    </source>
</evidence>
<evidence type="ECO:0000256" key="10">
    <source>
        <dbReference type="ARBA" id="ARBA00030668"/>
    </source>
</evidence>
<dbReference type="Proteomes" id="UP000504640">
    <property type="component" value="Unplaced"/>
</dbReference>
<organism evidence="13 14">
    <name type="scientific">Sapajus apella</name>
    <name type="common">Brown-capped capuchin</name>
    <name type="synonym">Cebus apella</name>
    <dbReference type="NCBI Taxonomy" id="9515"/>
    <lineage>
        <taxon>Eukaryota</taxon>
        <taxon>Metazoa</taxon>
        <taxon>Chordata</taxon>
        <taxon>Craniata</taxon>
        <taxon>Vertebrata</taxon>
        <taxon>Euteleostomi</taxon>
        <taxon>Mammalia</taxon>
        <taxon>Eutheria</taxon>
        <taxon>Euarchontoglires</taxon>
        <taxon>Primates</taxon>
        <taxon>Haplorrhini</taxon>
        <taxon>Platyrrhini</taxon>
        <taxon>Cebidae</taxon>
        <taxon>Cebinae</taxon>
        <taxon>Sapajus</taxon>
    </lineage>
</organism>
<dbReference type="GeneID" id="116560957"/>
<keyword evidence="6" id="KW-0963">Cytoplasm</keyword>
<evidence type="ECO:0000256" key="2">
    <source>
        <dbReference type="ARBA" id="ARBA00004496"/>
    </source>
</evidence>
<keyword evidence="8" id="KW-0547">Nucleotide-binding</keyword>
<dbReference type="Gene3D" id="3.10.20.70">
    <property type="entry name" value="Glutamine synthetase, N-terminal domain"/>
    <property type="match status" value="1"/>
</dbReference>
<comment type="similarity">
    <text evidence="3 11">Belongs to the glutamine synthetase family.</text>
</comment>
<evidence type="ECO:0000313" key="13">
    <source>
        <dbReference type="Proteomes" id="UP000504640"/>
    </source>
</evidence>
<comment type="cofactor">
    <cofactor evidence="1">
        <name>Mg(2+)</name>
        <dbReference type="ChEBI" id="CHEBI:18420"/>
    </cofactor>
</comment>
<dbReference type="GO" id="GO:0006542">
    <property type="term" value="P:glutamine biosynthetic process"/>
    <property type="evidence" value="ECO:0007669"/>
    <property type="project" value="InterPro"/>
</dbReference>
<evidence type="ECO:0000256" key="4">
    <source>
        <dbReference type="ARBA" id="ARBA00012937"/>
    </source>
</evidence>